<organism evidence="2 3">
    <name type="scientific">Trichophyton soudanense CBS 452.61</name>
    <dbReference type="NCBI Taxonomy" id="1215331"/>
    <lineage>
        <taxon>Eukaryota</taxon>
        <taxon>Fungi</taxon>
        <taxon>Dikarya</taxon>
        <taxon>Ascomycota</taxon>
        <taxon>Pezizomycotina</taxon>
        <taxon>Eurotiomycetes</taxon>
        <taxon>Eurotiomycetidae</taxon>
        <taxon>Onygenales</taxon>
        <taxon>Arthrodermataceae</taxon>
        <taxon>Trichophyton</taxon>
    </lineage>
</organism>
<feature type="compositionally biased region" description="Basic and acidic residues" evidence="1">
    <location>
        <begin position="82"/>
        <end position="91"/>
    </location>
</feature>
<accession>A0A022XWH1</accession>
<feature type="region of interest" description="Disordered" evidence="1">
    <location>
        <begin position="67"/>
        <end position="126"/>
    </location>
</feature>
<protein>
    <submittedName>
        <fullName evidence="2">Uncharacterized protein</fullName>
    </submittedName>
</protein>
<proteinExistence type="predicted"/>
<evidence type="ECO:0000313" key="2">
    <source>
        <dbReference type="EMBL" id="EZF74678.1"/>
    </source>
</evidence>
<dbReference type="OrthoDB" id="422086at2759"/>
<dbReference type="EMBL" id="KK208834">
    <property type="protein sequence ID" value="EZF74678.1"/>
    <property type="molecule type" value="Genomic_DNA"/>
</dbReference>
<gene>
    <name evidence="2" type="ORF">H105_03652</name>
</gene>
<feature type="region of interest" description="Disordered" evidence="1">
    <location>
        <begin position="148"/>
        <end position="168"/>
    </location>
</feature>
<feature type="region of interest" description="Disordered" evidence="1">
    <location>
        <begin position="1"/>
        <end position="27"/>
    </location>
</feature>
<dbReference type="HOGENOM" id="CLU_652452_0_0_1"/>
<feature type="region of interest" description="Disordered" evidence="1">
    <location>
        <begin position="181"/>
        <end position="205"/>
    </location>
</feature>
<name>A0A022XWH1_TRISD</name>
<dbReference type="AlphaFoldDB" id="A0A022XWH1"/>
<dbReference type="Proteomes" id="UP000023623">
    <property type="component" value="Unassembled WGS sequence"/>
</dbReference>
<evidence type="ECO:0000256" key="1">
    <source>
        <dbReference type="SAM" id="MobiDB-lite"/>
    </source>
</evidence>
<feature type="compositionally biased region" description="Basic and acidic residues" evidence="1">
    <location>
        <begin position="159"/>
        <end position="168"/>
    </location>
</feature>
<reference evidence="2 3" key="1">
    <citation type="submission" date="2014-02" db="EMBL/GenBank/DDBJ databases">
        <title>The Genome Sequence of Trichophyton rubrum (morphotype soudanense) CBS 452.61.</title>
        <authorList>
            <consortium name="The Broad Institute Genomics Platform"/>
            <person name="Cuomo C.A."/>
            <person name="White T.C."/>
            <person name="Graser Y."/>
            <person name="Martinez-Rossi N."/>
            <person name="Heitman J."/>
            <person name="Young S.K."/>
            <person name="Zeng Q."/>
            <person name="Gargeya S."/>
            <person name="Abouelleil A."/>
            <person name="Alvarado L."/>
            <person name="Chapman S.B."/>
            <person name="Gainer-Dewar J."/>
            <person name="Goldberg J."/>
            <person name="Griggs A."/>
            <person name="Gujja S."/>
            <person name="Hansen M."/>
            <person name="Howarth C."/>
            <person name="Imamovic A."/>
            <person name="Larimer J."/>
            <person name="Martinez D."/>
            <person name="Murphy C."/>
            <person name="Pearson M.D."/>
            <person name="Persinoti G."/>
            <person name="Poon T."/>
            <person name="Priest M."/>
            <person name="Roberts A.D."/>
            <person name="Saif S."/>
            <person name="Shea T.D."/>
            <person name="Sykes S.N."/>
            <person name="Wortman J."/>
            <person name="Nusbaum C."/>
            <person name="Birren B."/>
        </authorList>
    </citation>
    <scope>NUCLEOTIDE SEQUENCE [LARGE SCALE GENOMIC DNA]</scope>
    <source>
        <strain evidence="2 3">CBS 452.61</strain>
    </source>
</reference>
<sequence>MAGGDSKDSHIVRANKRIQDYHEEGERINEAVKVGRVIFDTFNQISERSGGLEKSIWASDNHIYSLDQPVLQQGKNKPKPPKNQDTKDNKGKKPQQQTPQKKKSKKQDPKTTASKSKMEKTMPAINFDDTEAFMGALEKIRRGGSVLKAGQGRVTKPAPVEEDKENYNPDLSSVKEHVKEAKCPPAEENGVVTPEETPGEAPGKTSDVAIEESFASDSVQASTSEEEEDRENLVTFKTWGTPAPRAASNAAPRRIILTNIPVYLRSQSRILALIHGGKIESVSVHPASQSAEIRFCSAADCKTFYDKHPNGIDFDYNGSRGTVFVDIGKEVDIVSSRLVECLDIGATRIVRAVGAPLNVSIAQLVEMIDTRKWHLEKIIDSYEASTKIRSVVFRFCSIDAAVRFRSCLIRMDDWDQANIQFGPDPCELATGTHWD</sequence>
<keyword evidence="3" id="KW-1185">Reference proteome</keyword>
<evidence type="ECO:0000313" key="3">
    <source>
        <dbReference type="Proteomes" id="UP000023623"/>
    </source>
</evidence>